<accession>L5MJI1</accession>
<feature type="region of interest" description="Disordered" evidence="1">
    <location>
        <begin position="157"/>
        <end position="213"/>
    </location>
</feature>
<dbReference type="InterPro" id="IPR026065">
    <property type="entry name" value="FAM60A"/>
</dbReference>
<dbReference type="AlphaFoldDB" id="L5MJI1"/>
<dbReference type="Pfam" id="PF15396">
    <property type="entry name" value="FAM60A"/>
    <property type="match status" value="1"/>
</dbReference>
<evidence type="ECO:0000256" key="1">
    <source>
        <dbReference type="SAM" id="MobiDB-lite"/>
    </source>
</evidence>
<dbReference type="GO" id="GO:0070822">
    <property type="term" value="C:Sin3-type complex"/>
    <property type="evidence" value="ECO:0007669"/>
    <property type="project" value="TreeGrafter"/>
</dbReference>
<dbReference type="GO" id="GO:0030336">
    <property type="term" value="P:negative regulation of cell migration"/>
    <property type="evidence" value="ECO:0007669"/>
    <property type="project" value="TreeGrafter"/>
</dbReference>
<dbReference type="Proteomes" id="UP000010556">
    <property type="component" value="Unassembled WGS sequence"/>
</dbReference>
<feature type="compositionally biased region" description="Basic and acidic residues" evidence="1">
    <location>
        <begin position="171"/>
        <end position="183"/>
    </location>
</feature>
<dbReference type="EMBL" id="KB098932">
    <property type="protein sequence ID" value="ELK38445.1"/>
    <property type="molecule type" value="Genomic_DNA"/>
</dbReference>
<gene>
    <name evidence="2" type="ORF">MDA_GLEAN10014262</name>
</gene>
<evidence type="ECO:0000313" key="3">
    <source>
        <dbReference type="Proteomes" id="UP000010556"/>
    </source>
</evidence>
<evidence type="ECO:0000313" key="2">
    <source>
        <dbReference type="EMBL" id="ELK38445.1"/>
    </source>
</evidence>
<sequence length="213" mass="23406">MLGFHKPQVRPSAEGCCVCRARLSGPPLAGSERSEEDCQGRFALQGTRPGGTCDACVLLGKDGRDHQQNEDKQTALAGDNSARKQDKKQPGQQLQEEFKHHNPDAYGSAISLAEQPWEDGWDAERAQGSSRTPGLPLGLTRQEREKEGDVLWGICKGGWGSPHGHTGSIAERYESRRSQRSSERAVIPPPPHVPHTPKPASKALEEEDRTWRC</sequence>
<keyword evidence="3" id="KW-1185">Reference proteome</keyword>
<protein>
    <submittedName>
        <fullName evidence="2">Protein FAM60A</fullName>
    </submittedName>
</protein>
<reference evidence="3" key="1">
    <citation type="journal article" date="2013" name="Science">
        <title>Comparative analysis of bat genomes provides insight into the evolution of flight and immunity.</title>
        <authorList>
            <person name="Zhang G."/>
            <person name="Cowled C."/>
            <person name="Shi Z."/>
            <person name="Huang Z."/>
            <person name="Bishop-Lilly K.A."/>
            <person name="Fang X."/>
            <person name="Wynne J.W."/>
            <person name="Xiong Z."/>
            <person name="Baker M.L."/>
            <person name="Zhao W."/>
            <person name="Tachedjian M."/>
            <person name="Zhu Y."/>
            <person name="Zhou P."/>
            <person name="Jiang X."/>
            <person name="Ng J."/>
            <person name="Yang L."/>
            <person name="Wu L."/>
            <person name="Xiao J."/>
            <person name="Feng Y."/>
            <person name="Chen Y."/>
            <person name="Sun X."/>
            <person name="Zhang Y."/>
            <person name="Marsh G.A."/>
            <person name="Crameri G."/>
            <person name="Broder C.C."/>
            <person name="Frey K.G."/>
            <person name="Wang L.F."/>
            <person name="Wang J."/>
        </authorList>
    </citation>
    <scope>NUCLEOTIDE SEQUENCE [LARGE SCALE GENOMIC DNA]</scope>
</reference>
<organism evidence="2 3">
    <name type="scientific">Myotis davidii</name>
    <name type="common">David's myotis</name>
    <dbReference type="NCBI Taxonomy" id="225400"/>
    <lineage>
        <taxon>Eukaryota</taxon>
        <taxon>Metazoa</taxon>
        <taxon>Chordata</taxon>
        <taxon>Craniata</taxon>
        <taxon>Vertebrata</taxon>
        <taxon>Euteleostomi</taxon>
        <taxon>Mammalia</taxon>
        <taxon>Eutheria</taxon>
        <taxon>Laurasiatheria</taxon>
        <taxon>Chiroptera</taxon>
        <taxon>Yangochiroptera</taxon>
        <taxon>Vespertilionidae</taxon>
        <taxon>Myotis</taxon>
    </lineage>
</organism>
<feature type="compositionally biased region" description="Pro residues" evidence="1">
    <location>
        <begin position="187"/>
        <end position="197"/>
    </location>
</feature>
<dbReference type="PANTHER" id="PTHR13422:SF12">
    <property type="entry name" value="SIN3-HDAC COMPLEX-ASSOCIATED FACTOR"/>
    <property type="match status" value="1"/>
</dbReference>
<feature type="region of interest" description="Disordered" evidence="1">
    <location>
        <begin position="65"/>
        <end position="96"/>
    </location>
</feature>
<dbReference type="PANTHER" id="PTHR13422">
    <property type="entry name" value="SIN3-HDAC COMPLEX-ASSOCIATED FACTOR"/>
    <property type="match status" value="1"/>
</dbReference>
<proteinExistence type="predicted"/>
<name>L5MJI1_MYODS</name>